<reference evidence="1" key="1">
    <citation type="journal article" date="2019" name="bioRxiv">
        <title>The Genome of the Zebra Mussel, Dreissena polymorpha: A Resource for Invasive Species Research.</title>
        <authorList>
            <person name="McCartney M.A."/>
            <person name="Auch B."/>
            <person name="Kono T."/>
            <person name="Mallez S."/>
            <person name="Zhang Y."/>
            <person name="Obille A."/>
            <person name="Becker A."/>
            <person name="Abrahante J.E."/>
            <person name="Garbe J."/>
            <person name="Badalamenti J.P."/>
            <person name="Herman A."/>
            <person name="Mangelson H."/>
            <person name="Liachko I."/>
            <person name="Sullivan S."/>
            <person name="Sone E.D."/>
            <person name="Koren S."/>
            <person name="Silverstein K.A.T."/>
            <person name="Beckman K.B."/>
            <person name="Gohl D.M."/>
        </authorList>
    </citation>
    <scope>NUCLEOTIDE SEQUENCE</scope>
    <source>
        <strain evidence="1">Duluth1</strain>
        <tissue evidence="1">Whole animal</tissue>
    </source>
</reference>
<dbReference type="AlphaFoldDB" id="A0A9D4LLU1"/>
<accession>A0A9D4LLU1</accession>
<evidence type="ECO:0000313" key="1">
    <source>
        <dbReference type="EMBL" id="KAH3861052.1"/>
    </source>
</evidence>
<evidence type="ECO:0000313" key="2">
    <source>
        <dbReference type="Proteomes" id="UP000828390"/>
    </source>
</evidence>
<dbReference type="EMBL" id="JAIWYP010000002">
    <property type="protein sequence ID" value="KAH3861052.1"/>
    <property type="molecule type" value="Genomic_DNA"/>
</dbReference>
<protein>
    <submittedName>
        <fullName evidence="1">Uncharacterized protein</fullName>
    </submittedName>
</protein>
<gene>
    <name evidence="1" type="ORF">DPMN_023979</name>
</gene>
<keyword evidence="2" id="KW-1185">Reference proteome</keyword>
<name>A0A9D4LLU1_DREPO</name>
<comment type="caution">
    <text evidence="1">The sequence shown here is derived from an EMBL/GenBank/DDBJ whole genome shotgun (WGS) entry which is preliminary data.</text>
</comment>
<dbReference type="Proteomes" id="UP000828390">
    <property type="component" value="Unassembled WGS sequence"/>
</dbReference>
<organism evidence="1 2">
    <name type="scientific">Dreissena polymorpha</name>
    <name type="common">Zebra mussel</name>
    <name type="synonym">Mytilus polymorpha</name>
    <dbReference type="NCBI Taxonomy" id="45954"/>
    <lineage>
        <taxon>Eukaryota</taxon>
        <taxon>Metazoa</taxon>
        <taxon>Spiralia</taxon>
        <taxon>Lophotrochozoa</taxon>
        <taxon>Mollusca</taxon>
        <taxon>Bivalvia</taxon>
        <taxon>Autobranchia</taxon>
        <taxon>Heteroconchia</taxon>
        <taxon>Euheterodonta</taxon>
        <taxon>Imparidentia</taxon>
        <taxon>Neoheterodontei</taxon>
        <taxon>Myida</taxon>
        <taxon>Dreissenoidea</taxon>
        <taxon>Dreissenidae</taxon>
        <taxon>Dreissena</taxon>
    </lineage>
</organism>
<sequence>MILAPSVLELSSGNHLVDGPTDLPTRTIFELSRCIEYLADSEGKLNETGAIILTDGRVDGREGGFGADGRPGWKAGDWKERWTAKQTIKKALAGRTNNNTHIQID</sequence>
<reference evidence="1" key="2">
    <citation type="submission" date="2020-11" db="EMBL/GenBank/DDBJ databases">
        <authorList>
            <person name="McCartney M.A."/>
            <person name="Auch B."/>
            <person name="Kono T."/>
            <person name="Mallez S."/>
            <person name="Becker A."/>
            <person name="Gohl D.M."/>
            <person name="Silverstein K.A.T."/>
            <person name="Koren S."/>
            <person name="Bechman K.B."/>
            <person name="Herman A."/>
            <person name="Abrahante J.E."/>
            <person name="Garbe J."/>
        </authorList>
    </citation>
    <scope>NUCLEOTIDE SEQUENCE</scope>
    <source>
        <strain evidence="1">Duluth1</strain>
        <tissue evidence="1">Whole animal</tissue>
    </source>
</reference>
<proteinExistence type="predicted"/>